<protein>
    <submittedName>
        <fullName evidence="1">Uncharacterized protein</fullName>
    </submittedName>
</protein>
<evidence type="ECO:0000313" key="2">
    <source>
        <dbReference type="Proteomes" id="UP000281103"/>
    </source>
</evidence>
<reference evidence="1 2" key="1">
    <citation type="journal article" date="2015" name="J. Gen. Virol.">
        <title>Exploring the virome of diseased horses.</title>
        <authorList>
            <person name="Li L."/>
            <person name="Giannitti F."/>
            <person name="Low J."/>
            <person name="Keyes C."/>
            <person name="Ullmann L.S."/>
            <person name="Deng X."/>
            <person name="Aleman M."/>
            <person name="Pesavento P.A."/>
            <person name="Pusterla N."/>
            <person name="Delwart E."/>
        </authorList>
    </citation>
    <scope>NUCLEOTIDE SEQUENCE [LARGE SCALE GENOMIC DNA]</scope>
    <source>
        <strain evidence="1">Horse 1</strain>
    </source>
</reference>
<dbReference type="EMBL" id="KR902498">
    <property type="protein sequence ID" value="AKN50604.1"/>
    <property type="molecule type" value="Genomic_DNA"/>
</dbReference>
<accession>A0A0H4AKW8</accession>
<proteinExistence type="predicted"/>
<dbReference type="Proteomes" id="UP000281103">
    <property type="component" value="Segment"/>
</dbReference>
<evidence type="ECO:0000313" key="1">
    <source>
        <dbReference type="EMBL" id="AKN50604.1"/>
    </source>
</evidence>
<organism evidence="1 2">
    <name type="scientific">Kirkovirus Equ1</name>
    <dbReference type="NCBI Taxonomy" id="1673637"/>
    <lineage>
        <taxon>Viruses</taxon>
        <taxon>Monodnaviria</taxon>
        <taxon>Shotokuvirae</taxon>
        <taxon>Cressdnaviricota</taxon>
        <taxon>Arfiviricetes</taxon>
        <taxon>Rohanvirales</taxon>
        <taxon>Kirkoviridae</taxon>
        <taxon>Halavirus</taxon>
        <taxon>Halavirus bele</taxon>
    </lineage>
</organism>
<keyword evidence="2" id="KW-1185">Reference proteome</keyword>
<sequence length="194" mass="22415">MSSYTFSHIKKNNKSLTRSGQIIKSRPDLAAAQHRSFAYDKYQAEAWKKYFLDNHILSPYNPSPLPSSVTPINIYDVLTLHETLIERSISVPELMDVFSVGVNPIIKNIPNYKNSFLLVTFPRIHLYSIGNDRVYCEPILVYNKGVYESYYLDFRSYYDINDEYPEGDKPLSIFFNAGYESGTQFAININGYTF</sequence>
<name>A0A0H4AKW8_9VIRU</name>